<keyword evidence="9 10" id="KW-0472">Membrane</keyword>
<comment type="similarity">
    <text evidence="2 10">Belongs to the ATG9 family.</text>
</comment>
<comment type="function">
    <text evidence="10">Phospholipid scramblase involved in autophagy. Cycles between the preautophagosomal structure/phagophore assembly site (PAS) and the cytoplasmic vesicle pool and supplies membrane for the growing autophagosome. Lipid scramblase activity plays a key role in preautophagosomal structure/phagophore assembly by distributing the phospholipids that arrive through ATG2 from the cytoplasmic to the luminal leaflet of the bilayer, thereby driving autophagosomal membrane expansion.</text>
</comment>
<feature type="transmembrane region" description="Helical" evidence="10">
    <location>
        <begin position="288"/>
        <end position="312"/>
    </location>
</feature>
<keyword evidence="6 10" id="KW-1133">Transmembrane helix</keyword>
<dbReference type="InterPro" id="IPR007241">
    <property type="entry name" value="Autophagy-rel_prot_9"/>
</dbReference>
<feature type="transmembrane region" description="Helical" evidence="10">
    <location>
        <begin position="374"/>
        <end position="394"/>
    </location>
</feature>
<keyword evidence="7 10" id="KW-0072">Autophagy</keyword>
<dbReference type="PANTHER" id="PTHR13038">
    <property type="entry name" value="APG9 AUTOPHAGY 9"/>
    <property type="match status" value="1"/>
</dbReference>
<dbReference type="GO" id="GO:0061709">
    <property type="term" value="P:reticulophagy"/>
    <property type="evidence" value="ECO:0007669"/>
    <property type="project" value="TreeGrafter"/>
</dbReference>
<proteinExistence type="inferred from homology"/>
<dbReference type="PANTHER" id="PTHR13038:SF10">
    <property type="entry name" value="AUTOPHAGY-RELATED PROTEIN 9"/>
    <property type="match status" value="1"/>
</dbReference>
<feature type="transmembrane region" description="Helical" evidence="10">
    <location>
        <begin position="136"/>
        <end position="155"/>
    </location>
</feature>
<feature type="transmembrane region" description="Helical" evidence="10">
    <location>
        <begin position="85"/>
        <end position="103"/>
    </location>
</feature>
<dbReference type="GO" id="GO:0034045">
    <property type="term" value="C:phagophore assembly site membrane"/>
    <property type="evidence" value="ECO:0007669"/>
    <property type="project" value="UniProtKB-SubCell"/>
</dbReference>
<keyword evidence="5 10" id="KW-0812">Transmembrane</keyword>
<evidence type="ECO:0000256" key="7">
    <source>
        <dbReference type="ARBA" id="ARBA00023006"/>
    </source>
</evidence>
<dbReference type="EMBL" id="HBDZ01014499">
    <property type="protein sequence ID" value="CAD8249356.1"/>
    <property type="molecule type" value="Transcribed_RNA"/>
</dbReference>
<dbReference type="GO" id="GO:0034727">
    <property type="term" value="P:piecemeal microautophagy of the nucleus"/>
    <property type="evidence" value="ECO:0007669"/>
    <property type="project" value="TreeGrafter"/>
</dbReference>
<comment type="subcellular location">
    <subcellularLocation>
        <location evidence="1 10">Preautophagosomal structure membrane</location>
        <topology evidence="1 10">Multi-pass membrane protein</topology>
    </subcellularLocation>
</comment>
<keyword evidence="8 10" id="KW-0445">Lipid transport</keyword>
<evidence type="ECO:0000256" key="3">
    <source>
        <dbReference type="ARBA" id="ARBA00018074"/>
    </source>
</evidence>
<name>A0A7R9U0V6_9VIRI</name>
<evidence type="ECO:0000256" key="8">
    <source>
        <dbReference type="ARBA" id="ARBA00023055"/>
    </source>
</evidence>
<evidence type="ECO:0000256" key="9">
    <source>
        <dbReference type="ARBA" id="ARBA00023136"/>
    </source>
</evidence>
<organism evidence="12">
    <name type="scientific">Prasinoderma coloniale</name>
    <dbReference type="NCBI Taxonomy" id="156133"/>
    <lineage>
        <taxon>Eukaryota</taxon>
        <taxon>Viridiplantae</taxon>
        <taxon>Prasinodermophyta</taxon>
        <taxon>Prasinodermophyceae</taxon>
        <taxon>Prasinodermales</taxon>
        <taxon>Prasinodermaceae</taxon>
        <taxon>Prasinoderma</taxon>
    </lineage>
</organism>
<evidence type="ECO:0000313" key="12">
    <source>
        <dbReference type="EMBL" id="CAD8249356.1"/>
    </source>
</evidence>
<feature type="compositionally biased region" description="Basic residues" evidence="11">
    <location>
        <begin position="13"/>
        <end position="23"/>
    </location>
</feature>
<dbReference type="GO" id="GO:0005776">
    <property type="term" value="C:autophagosome"/>
    <property type="evidence" value="ECO:0007669"/>
    <property type="project" value="TreeGrafter"/>
</dbReference>
<feature type="compositionally biased region" description="Polar residues" evidence="11">
    <location>
        <begin position="704"/>
        <end position="719"/>
    </location>
</feature>
<dbReference type="GO" id="GO:0034497">
    <property type="term" value="P:protein localization to phagophore assembly site"/>
    <property type="evidence" value="ECO:0007669"/>
    <property type="project" value="TreeGrafter"/>
</dbReference>
<feature type="transmembrane region" description="Helical" evidence="10">
    <location>
        <begin position="409"/>
        <end position="427"/>
    </location>
</feature>
<feature type="region of interest" description="Disordered" evidence="11">
    <location>
        <begin position="1"/>
        <end position="38"/>
    </location>
</feature>
<evidence type="ECO:0000256" key="5">
    <source>
        <dbReference type="ARBA" id="ARBA00022692"/>
    </source>
</evidence>
<evidence type="ECO:0000256" key="11">
    <source>
        <dbReference type="SAM" id="MobiDB-lite"/>
    </source>
</evidence>
<feature type="compositionally biased region" description="Basic and acidic residues" evidence="11">
    <location>
        <begin position="1"/>
        <end position="12"/>
    </location>
</feature>
<dbReference type="AlphaFoldDB" id="A0A7R9U0V6"/>
<sequence>MFGARERGGAEAHHHHAHNGRGRPQHERGAPHHPPHPLAEHAEHAEFLKHETKRWEAVADLDAFLARVHAYHSERGLACALLSRALNLLTLAFTVFLSTFLIVKVDWERLAACNAKDECDIVKEAIREAPKWSFPAAAYCAVFSAYLLASSVGLARELPRLLEMRRFFADALQVRDAELPALQFPELLKRLAGVQDTRRICLAKELTPLEMMMRVLRRDNYMVGLVDSGVLPVHVGVPRLGWRRPMLTAYVQMAVDWFVLDHFLDASACRVRAAAVAPGAGDALRLRLLAAGVTCLVLSPFLFVFAFVFFFIRHAEYLYRHPAAVGERDWTGYARHKLRALNETPRALERRLALAHAHAVDYVSMFPSAFVGMIAKFVAFVVGAFAAMLLFVAAMDEELLRAEVGDRQLLWYAALFTVVLAICRALSPDASPKFEPRETLLKAMKHLRFSPRAWRLAPASRAAQSSLAELFQPRATLFLEEMVSVLVAPLMLLGPIAQRSGDLVAFFRDNTVYVEGVGDVFAGSDFCTARGAQGRPQWRGGSYGAGNGHGFGGGGGGFGEGGGDSGGSSGNYGDGSYVELSDGTDGHATAYAHVTKVDASMALFADSYGREGWAEPGTPAARVLDAMSSAQLATHRGVTDAAGAGAAGAAALGLDVESGDLAAPAEVAMGPPAYAPPVDPLQQMSEGEASRGDLLSALGEDPTAISTPPMATSAATLSPSARHAPQLRQDISSSLQVERTHSAANANGGAVPGGAGDAPAGVARARAQSAAPDTVNAMGSAWAAALMQPEGASVAAMPDIL</sequence>
<evidence type="ECO:0000256" key="1">
    <source>
        <dbReference type="ARBA" id="ARBA00004511"/>
    </source>
</evidence>
<evidence type="ECO:0000256" key="6">
    <source>
        <dbReference type="ARBA" id="ARBA00022989"/>
    </source>
</evidence>
<gene>
    <name evidence="12" type="ORF">PCOL08062_LOCUS11123</name>
</gene>
<accession>A0A7R9U0V6</accession>
<dbReference type="GO" id="GO:0000422">
    <property type="term" value="P:autophagy of mitochondrion"/>
    <property type="evidence" value="ECO:0007669"/>
    <property type="project" value="TreeGrafter"/>
</dbReference>
<evidence type="ECO:0000256" key="10">
    <source>
        <dbReference type="RuleBase" id="RU364027"/>
    </source>
</evidence>
<feature type="compositionally biased region" description="Low complexity" evidence="11">
    <location>
        <begin position="757"/>
        <end position="767"/>
    </location>
</feature>
<dbReference type="Pfam" id="PF04109">
    <property type="entry name" value="ATG9"/>
    <property type="match status" value="1"/>
</dbReference>
<feature type="region of interest" description="Disordered" evidence="11">
    <location>
        <begin position="699"/>
        <end position="767"/>
    </location>
</feature>
<dbReference type="GO" id="GO:0006869">
    <property type="term" value="P:lipid transport"/>
    <property type="evidence" value="ECO:0007669"/>
    <property type="project" value="UniProtKB-KW"/>
</dbReference>
<evidence type="ECO:0000256" key="2">
    <source>
        <dbReference type="ARBA" id="ARBA00006185"/>
    </source>
</evidence>
<keyword evidence="4 10" id="KW-0813">Transport</keyword>
<reference evidence="12" key="1">
    <citation type="submission" date="2021-01" db="EMBL/GenBank/DDBJ databases">
        <authorList>
            <person name="Corre E."/>
            <person name="Pelletier E."/>
            <person name="Niang G."/>
            <person name="Scheremetjew M."/>
            <person name="Finn R."/>
            <person name="Kale V."/>
            <person name="Holt S."/>
            <person name="Cochrane G."/>
            <person name="Meng A."/>
            <person name="Brown T."/>
            <person name="Cohen L."/>
        </authorList>
    </citation>
    <scope>NUCLEOTIDE SEQUENCE</scope>
    <source>
        <strain evidence="12">CCMP1413</strain>
    </source>
</reference>
<protein>
    <recommendedName>
        <fullName evidence="3 10">Autophagy-related protein 9</fullName>
    </recommendedName>
</protein>
<evidence type="ECO:0000256" key="4">
    <source>
        <dbReference type="ARBA" id="ARBA00022448"/>
    </source>
</evidence>